<evidence type="ECO:0000313" key="2">
    <source>
        <dbReference type="Proteomes" id="UP000886653"/>
    </source>
</evidence>
<reference evidence="1" key="1">
    <citation type="submission" date="2013-11" db="EMBL/GenBank/DDBJ databases">
        <title>Genome sequence of the fusiform rust pathogen reveals effectors for host alternation and coevolution with pine.</title>
        <authorList>
            <consortium name="DOE Joint Genome Institute"/>
            <person name="Smith K."/>
            <person name="Pendleton A."/>
            <person name="Kubisiak T."/>
            <person name="Anderson C."/>
            <person name="Salamov A."/>
            <person name="Aerts A."/>
            <person name="Riley R."/>
            <person name="Clum A."/>
            <person name="Lindquist E."/>
            <person name="Ence D."/>
            <person name="Campbell M."/>
            <person name="Kronenberg Z."/>
            <person name="Feau N."/>
            <person name="Dhillon B."/>
            <person name="Hamelin R."/>
            <person name="Burleigh J."/>
            <person name="Smith J."/>
            <person name="Yandell M."/>
            <person name="Nelson C."/>
            <person name="Grigoriev I."/>
            <person name="Davis J."/>
        </authorList>
    </citation>
    <scope>NUCLEOTIDE SEQUENCE</scope>
    <source>
        <strain evidence="1">G11</strain>
    </source>
</reference>
<keyword evidence="2" id="KW-1185">Reference proteome</keyword>
<dbReference type="Proteomes" id="UP000886653">
    <property type="component" value="Unassembled WGS sequence"/>
</dbReference>
<organism evidence="1 2">
    <name type="scientific">Cronartium quercuum f. sp. fusiforme G11</name>
    <dbReference type="NCBI Taxonomy" id="708437"/>
    <lineage>
        <taxon>Eukaryota</taxon>
        <taxon>Fungi</taxon>
        <taxon>Dikarya</taxon>
        <taxon>Basidiomycota</taxon>
        <taxon>Pucciniomycotina</taxon>
        <taxon>Pucciniomycetes</taxon>
        <taxon>Pucciniales</taxon>
        <taxon>Coleosporiaceae</taxon>
        <taxon>Cronartium</taxon>
    </lineage>
</organism>
<dbReference type="AlphaFoldDB" id="A0A9P6T7R6"/>
<accession>A0A9P6T7R6</accession>
<name>A0A9P6T7R6_9BASI</name>
<sequence>ASGIIIQHLDNNNKTYFATDEHSINPKALWKAIHQKYASKEEHTQPAVFSSFIHIPFSSLSDFVNETRSALNEMTSVGCDINTKYLAEIIVSKLPDSMNTTVQSLHKKCPLSIKSVLDTLDNHILDQAMPSHFRRNQLHLLSFIAKMEDTMN</sequence>
<dbReference type="Pfam" id="PF14223">
    <property type="entry name" value="Retrotran_gag_2"/>
    <property type="match status" value="1"/>
</dbReference>
<proteinExistence type="predicted"/>
<evidence type="ECO:0000313" key="1">
    <source>
        <dbReference type="EMBL" id="KAG0142221.1"/>
    </source>
</evidence>
<feature type="non-terminal residue" evidence="1">
    <location>
        <position position="1"/>
    </location>
</feature>
<protein>
    <submittedName>
        <fullName evidence="1">Uncharacterized protein</fullName>
    </submittedName>
</protein>
<gene>
    <name evidence="1" type="ORF">CROQUDRAFT_50606</name>
</gene>
<comment type="caution">
    <text evidence="1">The sequence shown here is derived from an EMBL/GenBank/DDBJ whole genome shotgun (WGS) entry which is preliminary data.</text>
</comment>
<dbReference type="EMBL" id="MU167356">
    <property type="protein sequence ID" value="KAG0142221.1"/>
    <property type="molecule type" value="Genomic_DNA"/>
</dbReference>
<dbReference type="OrthoDB" id="2504565at2759"/>